<feature type="domain" description="Aminoglycoside phosphotransferase" evidence="1">
    <location>
        <begin position="70"/>
        <end position="284"/>
    </location>
</feature>
<comment type="caution">
    <text evidence="2">The sequence shown here is derived from an EMBL/GenBank/DDBJ whole genome shotgun (WGS) entry which is preliminary data.</text>
</comment>
<dbReference type="GO" id="GO:0004672">
    <property type="term" value="F:protein kinase activity"/>
    <property type="evidence" value="ECO:0007669"/>
    <property type="project" value="InterPro"/>
</dbReference>
<dbReference type="EMBL" id="BQKY01000013">
    <property type="protein sequence ID" value="GJN93075.1"/>
    <property type="molecule type" value="Genomic_DNA"/>
</dbReference>
<dbReference type="PROSITE" id="PS00109">
    <property type="entry name" value="PROTEIN_KINASE_TYR"/>
    <property type="match status" value="1"/>
</dbReference>
<evidence type="ECO:0000313" key="2">
    <source>
        <dbReference type="EMBL" id="GJN93075.1"/>
    </source>
</evidence>
<gene>
    <name evidence="2" type="ORF">Rhopal_006120-T1</name>
</gene>
<dbReference type="Pfam" id="PF01636">
    <property type="entry name" value="APH"/>
    <property type="match status" value="1"/>
</dbReference>
<organism evidence="2 3">
    <name type="scientific">Rhodotorula paludigena</name>
    <dbReference type="NCBI Taxonomy" id="86838"/>
    <lineage>
        <taxon>Eukaryota</taxon>
        <taxon>Fungi</taxon>
        <taxon>Dikarya</taxon>
        <taxon>Basidiomycota</taxon>
        <taxon>Pucciniomycotina</taxon>
        <taxon>Microbotryomycetes</taxon>
        <taxon>Sporidiobolales</taxon>
        <taxon>Sporidiobolaceae</taxon>
        <taxon>Rhodotorula</taxon>
    </lineage>
</organism>
<evidence type="ECO:0000313" key="3">
    <source>
        <dbReference type="Proteomes" id="UP001342314"/>
    </source>
</evidence>
<proteinExistence type="predicted"/>
<dbReference type="AlphaFoldDB" id="A0AAV5GU94"/>
<dbReference type="PANTHER" id="PTHR21310:SF15">
    <property type="entry name" value="AMINOGLYCOSIDE PHOSPHOTRANSFERASE DOMAIN-CONTAINING PROTEIN"/>
    <property type="match status" value="1"/>
</dbReference>
<accession>A0AAV5GU94</accession>
<evidence type="ECO:0000259" key="1">
    <source>
        <dbReference type="Pfam" id="PF01636"/>
    </source>
</evidence>
<name>A0AAV5GU94_9BASI</name>
<dbReference type="SUPFAM" id="SSF56112">
    <property type="entry name" value="Protein kinase-like (PK-like)"/>
    <property type="match status" value="1"/>
</dbReference>
<dbReference type="InterPro" id="IPR011009">
    <property type="entry name" value="Kinase-like_dom_sf"/>
</dbReference>
<sequence length="304" mass="33937">MSRGASLVASASASDEACLPSPEYVRTHGEHIGLDPDYAFELGPEGFAFVKRLEWNGRVMAVKYGPRVPRSEADVMRMVREQTDVPVPEVYGVKVDEDGVVYIYQELIEGEDFAQAWARLSPGERRALLEHVVAIVRSLSTITPPSGVRLGLVNPASSRPIFDSLRIHRHVFDPVPPPSTAFEFADWMHMRSARLDHHPPDACDNSTMRALARSDAPIQLVHGDVAARNLLVRRGEARVAALLDWESASWLPAWMETYTCAYLSGYLSADRKGDHADVAISEALCGGEEGAKKWRNMRTRFRWR</sequence>
<dbReference type="PANTHER" id="PTHR21310">
    <property type="entry name" value="AMINOGLYCOSIDE PHOSPHOTRANSFERASE-RELATED-RELATED"/>
    <property type="match status" value="1"/>
</dbReference>
<dbReference type="InterPro" id="IPR008266">
    <property type="entry name" value="Tyr_kinase_AS"/>
</dbReference>
<keyword evidence="3" id="KW-1185">Reference proteome</keyword>
<reference evidence="2 3" key="1">
    <citation type="submission" date="2021-12" db="EMBL/GenBank/DDBJ databases">
        <title>High titer production of polyol ester of fatty acids by Rhodotorula paludigena BS15 towards product separation-free biomass refinery.</title>
        <authorList>
            <person name="Mano J."/>
            <person name="Ono H."/>
            <person name="Tanaka T."/>
            <person name="Naito K."/>
            <person name="Sushida H."/>
            <person name="Ike M."/>
            <person name="Tokuyasu K."/>
            <person name="Kitaoka M."/>
        </authorList>
    </citation>
    <scope>NUCLEOTIDE SEQUENCE [LARGE SCALE GENOMIC DNA]</scope>
    <source>
        <strain evidence="2 3">BS15</strain>
    </source>
</reference>
<dbReference type="InterPro" id="IPR002575">
    <property type="entry name" value="Aminoglycoside_PTrfase"/>
</dbReference>
<dbReference type="InterPro" id="IPR051678">
    <property type="entry name" value="AGP_Transferase"/>
</dbReference>
<protein>
    <recommendedName>
        <fullName evidence="1">Aminoglycoside phosphotransferase domain-containing protein</fullName>
    </recommendedName>
</protein>
<dbReference type="Proteomes" id="UP001342314">
    <property type="component" value="Unassembled WGS sequence"/>
</dbReference>
<dbReference type="Gene3D" id="3.90.1200.10">
    <property type="match status" value="1"/>
</dbReference>